<dbReference type="Gene3D" id="1.10.720.30">
    <property type="entry name" value="SAP domain"/>
    <property type="match status" value="1"/>
</dbReference>
<organism evidence="5 6">
    <name type="scientific">Seminavis robusta</name>
    <dbReference type="NCBI Taxonomy" id="568900"/>
    <lineage>
        <taxon>Eukaryota</taxon>
        <taxon>Sar</taxon>
        <taxon>Stramenopiles</taxon>
        <taxon>Ochrophyta</taxon>
        <taxon>Bacillariophyta</taxon>
        <taxon>Bacillariophyceae</taxon>
        <taxon>Bacillariophycidae</taxon>
        <taxon>Naviculales</taxon>
        <taxon>Naviculaceae</taxon>
        <taxon>Seminavis</taxon>
    </lineage>
</organism>
<feature type="compositionally biased region" description="Basic residues" evidence="3">
    <location>
        <begin position="862"/>
        <end position="876"/>
    </location>
</feature>
<evidence type="ECO:0000256" key="2">
    <source>
        <dbReference type="RuleBase" id="RU369042"/>
    </source>
</evidence>
<comment type="caution">
    <text evidence="5">The sequence shown here is derived from an EMBL/GenBank/DDBJ whole genome shotgun (WGS) entry which is preliminary data.</text>
</comment>
<feature type="compositionally biased region" description="Low complexity" evidence="3">
    <location>
        <begin position="164"/>
        <end position="179"/>
    </location>
</feature>
<evidence type="ECO:0000313" key="5">
    <source>
        <dbReference type="EMBL" id="CAB9525623.1"/>
    </source>
</evidence>
<dbReference type="InterPro" id="IPR011335">
    <property type="entry name" value="Restrct_endonuc-II-like"/>
</dbReference>
<sequence length="1090" mass="120540">MADEIVCLSSDDDEVKVAAPAPPSRRRRKSNVARGKGDGSSVAPASRRKNDIVEILSDSDEEEGQVCSRQNGSSNSGGKALFLDQMERAKAESLKVINTTTTKKRTVNRVSLGQSLPANDDSDSDDSIDALLVDIPGISKKKAPAASKASPLVSLGSMQPATANLSQSSVDSSASARKSTPVVNPYAKKNPVTPRNNLSRPSPTPIVNPYTKKTTNSNLLGAIDTNTTGFNPSIFPIDNYPYPRLLPRSKQYPDLRASFLLAFWSRARSYTTQSHTGPNLHGTVTKVVSLALWPYPLRSLEEFCQRKTSNSSKQQDSTQYNSLQQELDAGKVHRIQLQVGASGTGGRFCSIVEACLASLYVEVEKRRRQKRLDGNSTEDSLQKQLASKDMWVSLADLIPAIQQRLLPCCPGRLLRKKDGDGGVAYYTDQSTKSAEYMQIEKLKIACTTHTSEVIPEHNNGSYGYIREHKLKKQVVFELTPLGWNTAQWILNRHFPSGPGHYRTSNIHSLDLVERGYKDICVGVDRREGGCGRNGLQSMLNHFDIIKMPYFVDTLMIGDYIFVWTGSGPDYGKLCPILVERKSIEDVALSMADGRWQSQKQRMYHGQFVFGYHNCRIAYVIEGKEEKQQVSGGYIAHRKLGITRENLDDAIRLLRQEGFDVLRTSSAKHTFFELSKWAKKVGQDVREGKLTLEFGYETFKAEVKKIPPGTDFSRLAKYHMQQRVEGEEKAKAASSKGKQSESIDDNNAASIAKQPSSSKPDSAGAIDLCSDDSDQEDVRESITVKKSPCQAVAAGKREEKKSKHSSNRKQTGRTTLKDVTKSHSQQSNMFKPSQELLSYFEDDAGSSSDDEDEDLARALATLKRAKKGEAKHRKRKLAAAEAEKSKKPKKAVRRTKSATTSKPSDDAKVDAQEETSKENRASPKDELTVAQLQQKCAEFGLPKTGTKADLLERLKGPKPPAVWLQRKKDGEYVPARHNTGACALLVALFLHEREVGEDAPGLSKDELYAKAEALEISKNSFSGGTTQTGPYHYDGWSSMSSLLQGDPALVKQKRQRYKLTRSSALAGWAFAKAMHKWCHEHGVCNNCGQDI</sequence>
<feature type="compositionally biased region" description="Polar residues" evidence="3">
    <location>
        <begin position="67"/>
        <end position="77"/>
    </location>
</feature>
<dbReference type="InterPro" id="IPR047417">
    <property type="entry name" value="WHD_MUS81"/>
</dbReference>
<dbReference type="GO" id="GO:0003677">
    <property type="term" value="F:DNA binding"/>
    <property type="evidence" value="ECO:0007669"/>
    <property type="project" value="UniProtKB-UniRule"/>
</dbReference>
<keyword evidence="2" id="KW-0460">Magnesium</keyword>
<keyword evidence="2" id="KW-0234">DNA repair</keyword>
<dbReference type="OrthoDB" id="48692at2759"/>
<dbReference type="SUPFAM" id="SSF52980">
    <property type="entry name" value="Restriction endonuclease-like"/>
    <property type="match status" value="1"/>
</dbReference>
<reference evidence="5" key="1">
    <citation type="submission" date="2020-06" db="EMBL/GenBank/DDBJ databases">
        <authorList>
            <consortium name="Plant Systems Biology data submission"/>
        </authorList>
    </citation>
    <scope>NUCLEOTIDE SEQUENCE</scope>
    <source>
        <strain evidence="5">D6</strain>
    </source>
</reference>
<feature type="region of interest" description="Disordered" evidence="3">
    <location>
        <begin position="164"/>
        <end position="212"/>
    </location>
</feature>
<accession>A0A9N8HSC8</accession>
<comment type="subcellular location">
    <subcellularLocation>
        <location evidence="2">Nucleus</location>
    </subcellularLocation>
</comment>
<dbReference type="EC" id="3.1.22.-" evidence="2"/>
<dbReference type="InterPro" id="IPR006166">
    <property type="entry name" value="ERCC4_domain"/>
</dbReference>
<dbReference type="PROSITE" id="PS50800">
    <property type="entry name" value="SAP"/>
    <property type="match status" value="1"/>
</dbReference>
<dbReference type="InterPro" id="IPR036361">
    <property type="entry name" value="SAP_dom_sf"/>
</dbReference>
<comment type="similarity">
    <text evidence="2">Belongs to the XPF family.</text>
</comment>
<keyword evidence="2" id="KW-0227">DNA damage</keyword>
<dbReference type="GO" id="GO:0046872">
    <property type="term" value="F:metal ion binding"/>
    <property type="evidence" value="ECO:0007669"/>
    <property type="project" value="UniProtKB-UniRule"/>
</dbReference>
<feature type="compositionally biased region" description="Basic residues" evidence="3">
    <location>
        <begin position="801"/>
        <end position="810"/>
    </location>
</feature>
<comment type="subunit">
    <text evidence="2">Interacts with EME1.</text>
</comment>
<dbReference type="SMART" id="SM00891">
    <property type="entry name" value="ERCC4"/>
    <property type="match status" value="1"/>
</dbReference>
<keyword evidence="2" id="KW-0479">Metal-binding</keyword>
<evidence type="ECO:0000259" key="4">
    <source>
        <dbReference type="PROSITE" id="PS50800"/>
    </source>
</evidence>
<dbReference type="Pfam" id="PF02037">
    <property type="entry name" value="SAP"/>
    <property type="match status" value="1"/>
</dbReference>
<feature type="compositionally biased region" description="Basic residues" evidence="3">
    <location>
        <begin position="885"/>
        <end position="895"/>
    </location>
</feature>
<keyword evidence="6" id="KW-1185">Reference proteome</keyword>
<dbReference type="AlphaFoldDB" id="A0A9N8HSC8"/>
<feature type="compositionally biased region" description="Acidic residues" evidence="3">
    <location>
        <begin position="839"/>
        <end position="853"/>
    </location>
</feature>
<feature type="domain" description="SAP" evidence="4">
    <location>
        <begin position="923"/>
        <end position="957"/>
    </location>
</feature>
<evidence type="ECO:0000256" key="3">
    <source>
        <dbReference type="SAM" id="MobiDB-lite"/>
    </source>
</evidence>
<keyword evidence="1 2" id="KW-0378">Hydrolase</keyword>
<dbReference type="GO" id="GO:0000712">
    <property type="term" value="P:resolution of meiotic recombination intermediates"/>
    <property type="evidence" value="ECO:0007669"/>
    <property type="project" value="TreeGrafter"/>
</dbReference>
<dbReference type="GO" id="GO:0031573">
    <property type="term" value="P:mitotic intra-S DNA damage checkpoint signaling"/>
    <property type="evidence" value="ECO:0007669"/>
    <property type="project" value="TreeGrafter"/>
</dbReference>
<dbReference type="CDD" id="cd21036">
    <property type="entry name" value="WH_MUS81"/>
    <property type="match status" value="1"/>
</dbReference>
<dbReference type="Pfam" id="PF02732">
    <property type="entry name" value="ERCC4"/>
    <property type="match status" value="1"/>
</dbReference>
<feature type="compositionally biased region" description="Polar residues" evidence="3">
    <location>
        <begin position="821"/>
        <end position="830"/>
    </location>
</feature>
<comment type="function">
    <text evidence="2">Interacts with EME1 to form a DNA structure-specific endonuclease with substrate preference for branched DNA structures with a 5'-end at the branch nick. Typical substrates include 3'-flap structures, D-loops, replication forks and nicked Holliday junctions. May be required in mitosis for the processing of stalled or collapsed replication fork intermediates. May be required in meiosis for the repair of meiosis-specific double strand breaks subsequent to single-end invasion (SEI).</text>
</comment>
<feature type="region of interest" description="Disordered" evidence="3">
    <location>
        <begin position="13"/>
        <end position="79"/>
    </location>
</feature>
<dbReference type="GO" id="GO:0006308">
    <property type="term" value="P:DNA catabolic process"/>
    <property type="evidence" value="ECO:0007669"/>
    <property type="project" value="UniProtKB-UniRule"/>
</dbReference>
<dbReference type="InterPro" id="IPR036388">
    <property type="entry name" value="WH-like_DNA-bd_sf"/>
</dbReference>
<dbReference type="GO" id="GO:0000727">
    <property type="term" value="P:double-strand break repair via break-induced replication"/>
    <property type="evidence" value="ECO:0007669"/>
    <property type="project" value="UniProtKB-UniRule"/>
</dbReference>
<dbReference type="InterPro" id="IPR003034">
    <property type="entry name" value="SAP_dom"/>
</dbReference>
<evidence type="ECO:0000256" key="1">
    <source>
        <dbReference type="ARBA" id="ARBA00022801"/>
    </source>
</evidence>
<keyword evidence="2" id="KW-0539">Nucleus</keyword>
<dbReference type="Gene3D" id="3.40.50.10130">
    <property type="match status" value="1"/>
</dbReference>
<dbReference type="GO" id="GO:0008821">
    <property type="term" value="F:crossover junction DNA endonuclease activity"/>
    <property type="evidence" value="ECO:0007669"/>
    <property type="project" value="UniProtKB-UniRule"/>
</dbReference>
<proteinExistence type="inferred from homology"/>
<feature type="compositionally biased region" description="Polar residues" evidence="3">
    <location>
        <begin position="744"/>
        <end position="759"/>
    </location>
</feature>
<dbReference type="GO" id="GO:0048476">
    <property type="term" value="C:Holliday junction resolvase complex"/>
    <property type="evidence" value="ECO:0007669"/>
    <property type="project" value="UniProtKB-UniRule"/>
</dbReference>
<dbReference type="EMBL" id="CAICTM010001700">
    <property type="protein sequence ID" value="CAB9525623.1"/>
    <property type="molecule type" value="Genomic_DNA"/>
</dbReference>
<dbReference type="InterPro" id="IPR033309">
    <property type="entry name" value="Mus81"/>
</dbReference>
<gene>
    <name evidence="5" type="ORF">SEMRO_1702_G292260.1</name>
</gene>
<dbReference type="Proteomes" id="UP001153069">
    <property type="component" value="Unassembled WGS sequence"/>
</dbReference>
<evidence type="ECO:0000313" key="6">
    <source>
        <dbReference type="Proteomes" id="UP001153069"/>
    </source>
</evidence>
<dbReference type="GO" id="GO:0048257">
    <property type="term" value="F:3'-flap endonuclease activity"/>
    <property type="evidence" value="ECO:0007669"/>
    <property type="project" value="TreeGrafter"/>
</dbReference>
<feature type="region of interest" description="Disordered" evidence="3">
    <location>
        <begin position="723"/>
        <end position="926"/>
    </location>
</feature>
<dbReference type="PANTHER" id="PTHR13451:SF0">
    <property type="entry name" value="CROSSOVER JUNCTION ENDONUCLEASE MUS81"/>
    <property type="match status" value="1"/>
</dbReference>
<dbReference type="PANTHER" id="PTHR13451">
    <property type="entry name" value="CLASS II CROSSOVER JUNCTION ENDONUCLEASE MUS81"/>
    <property type="match status" value="1"/>
</dbReference>
<name>A0A9N8HSC8_9STRA</name>
<comment type="cofactor">
    <cofactor evidence="2">
        <name>Mg(2+)</name>
        <dbReference type="ChEBI" id="CHEBI:18420"/>
    </cofactor>
</comment>
<feature type="compositionally biased region" description="Basic and acidic residues" evidence="3">
    <location>
        <begin position="902"/>
        <end position="926"/>
    </location>
</feature>
<dbReference type="GO" id="GO:0005634">
    <property type="term" value="C:nucleus"/>
    <property type="evidence" value="ECO:0007669"/>
    <property type="project" value="UniProtKB-SubCell"/>
</dbReference>
<dbReference type="Gene3D" id="1.10.10.10">
    <property type="entry name" value="Winged helix-like DNA-binding domain superfamily/Winged helix DNA-binding domain"/>
    <property type="match status" value="1"/>
</dbReference>
<keyword evidence="2" id="KW-0540">Nuclease</keyword>
<dbReference type="SMART" id="SM00513">
    <property type="entry name" value="SAP"/>
    <property type="match status" value="1"/>
</dbReference>
<keyword evidence="2" id="KW-0255">Endonuclease</keyword>
<keyword evidence="2" id="KW-0233">DNA recombination</keyword>
<dbReference type="SUPFAM" id="SSF68906">
    <property type="entry name" value="SAP domain"/>
    <property type="match status" value="1"/>
</dbReference>
<protein>
    <recommendedName>
        <fullName evidence="2">Crossover junction endonuclease MUS81</fullName>
        <ecNumber evidence="2">3.1.22.-</ecNumber>
    </recommendedName>
</protein>